<dbReference type="GO" id="GO:0006013">
    <property type="term" value="P:mannose metabolic process"/>
    <property type="evidence" value="ECO:0007669"/>
    <property type="project" value="InterPro"/>
</dbReference>
<feature type="coiled-coil region" evidence="4">
    <location>
        <begin position="44"/>
        <end position="110"/>
    </location>
</feature>
<evidence type="ECO:0000313" key="7">
    <source>
        <dbReference type="EMBL" id="RCN40097.1"/>
    </source>
</evidence>
<feature type="domain" description="Glycoside hydrolase family 38 central" evidence="6">
    <location>
        <begin position="377"/>
        <end position="456"/>
    </location>
</feature>
<keyword evidence="5" id="KW-0472">Membrane</keyword>
<accession>A0A368GBF4</accession>
<sequence length="715" mass="81567">MSRSNRNAFSAVVICVFVIMCLYLYHSIETRSIPSESLHREKTIANMKMNIDHLQNVLKNNRDEISELKKQVADVERRRNQDWAKQVEKENEVYDEKAEAEKALEKKVEQIAGDANHKAVEEEEKAVVPEPNRGNKVAIVHEFLKKTTLKSSLPVCEMRKEYTNVHTDVQMLDVYNLLTFDNPDGGVWKQGWDVVYDKEKVAQEKKLEVIVIPHSHCDPGWIKTFEEYYQSQTRNILDQMVKNLGDKESEMRFIYAEISFFELWWKDQTDDVRAKVKKLLASGQLEIVTGGWVMTDEANAHYFSIITELFEGHEWIKNHLGGFRPTSHWSIDPFGLSPSIPYLLTAANITNAAIQRIHYSVKKHLSKNKQLEFMWRQLWGYFTSRPFYKQMDRVLQHQLRAAEIAFSLKAMKGESPTDEIFAKLVLARRALSLFQHHDGVTGTAKDHVVVDYGNKMLAALEATEKVLSETLSDLISAEVGSTNNMVLDEYRKEQDTMPIRRPYAIGDFVVLFNTLSRSRVEPTCIYVTSVHATLKVDSDREIKQQISPVFVYSDGLLVQSNVFELCFVDELGPFGVSVYEVVESSTNEQISMPTITAKAGVKISEFKFDIVKGSVFSLENSLFSAQFDAVTGFLKSVTPKDHKEILVDLHYVHYGARGYKQLKSGNADNLSGAYLFLPDGEAKEIPRTEQQFVVIDGPVMKRVIVAGPPDLKILQ</sequence>
<dbReference type="Gene3D" id="2.60.40.1180">
    <property type="entry name" value="Golgi alpha-mannosidase II"/>
    <property type="match status" value="1"/>
</dbReference>
<keyword evidence="8" id="KW-1185">Reference proteome</keyword>
<dbReference type="SUPFAM" id="SSF88713">
    <property type="entry name" value="Glycoside hydrolase/deacetylase"/>
    <property type="match status" value="1"/>
</dbReference>
<dbReference type="AlphaFoldDB" id="A0A368GBF4"/>
<dbReference type="InterPro" id="IPR000602">
    <property type="entry name" value="Glyco_hydro_38_N"/>
</dbReference>
<dbReference type="InterPro" id="IPR011013">
    <property type="entry name" value="Gal_mutarotase_sf_dom"/>
</dbReference>
<dbReference type="InterPro" id="IPR027291">
    <property type="entry name" value="Glyco_hydro_38_N_sf"/>
</dbReference>
<keyword evidence="4" id="KW-0175">Coiled coil</keyword>
<keyword evidence="5" id="KW-0812">Transmembrane</keyword>
<gene>
    <name evidence="7" type="ORF">ANCCAN_13979</name>
</gene>
<dbReference type="InterPro" id="IPR011682">
    <property type="entry name" value="Glyco_hydro_38_C"/>
</dbReference>
<reference evidence="7 8" key="1">
    <citation type="submission" date="2014-10" db="EMBL/GenBank/DDBJ databases">
        <title>Draft genome of the hookworm Ancylostoma caninum.</title>
        <authorList>
            <person name="Mitreva M."/>
        </authorList>
    </citation>
    <scope>NUCLEOTIDE SEQUENCE [LARGE SCALE GENOMIC DNA]</scope>
    <source>
        <strain evidence="7 8">Baltimore</strain>
    </source>
</reference>
<evidence type="ECO:0000259" key="6">
    <source>
        <dbReference type="SMART" id="SM00872"/>
    </source>
</evidence>
<protein>
    <submittedName>
        <fullName evidence="7">Glycosyl hydrolase family 38 protein</fullName>
    </submittedName>
</protein>
<dbReference type="SUPFAM" id="SSF74650">
    <property type="entry name" value="Galactose mutarotase-like"/>
    <property type="match status" value="1"/>
</dbReference>
<dbReference type="GO" id="GO:0000139">
    <property type="term" value="C:Golgi membrane"/>
    <property type="evidence" value="ECO:0007669"/>
    <property type="project" value="TreeGrafter"/>
</dbReference>
<dbReference type="Pfam" id="PF07748">
    <property type="entry name" value="Glyco_hydro_38C"/>
    <property type="match status" value="1"/>
</dbReference>
<keyword evidence="3" id="KW-1015">Disulfide bond</keyword>
<evidence type="ECO:0000256" key="2">
    <source>
        <dbReference type="ARBA" id="ARBA00022833"/>
    </source>
</evidence>
<dbReference type="Gene3D" id="3.20.110.10">
    <property type="entry name" value="Glycoside hydrolase 38, N terminal domain"/>
    <property type="match status" value="1"/>
</dbReference>
<dbReference type="STRING" id="29170.A0A368GBF4"/>
<dbReference type="PANTHER" id="PTHR11607:SF3">
    <property type="entry name" value="LYSOSOMAL ALPHA-MANNOSIDASE"/>
    <property type="match status" value="1"/>
</dbReference>
<name>A0A368GBF4_ANCCA</name>
<comment type="caution">
    <text evidence="7">The sequence shown here is derived from an EMBL/GenBank/DDBJ whole genome shotgun (WGS) entry which is preliminary data.</text>
</comment>
<dbReference type="GO" id="GO:0006491">
    <property type="term" value="P:N-glycan processing"/>
    <property type="evidence" value="ECO:0007669"/>
    <property type="project" value="TreeGrafter"/>
</dbReference>
<dbReference type="EMBL" id="JOJR01000303">
    <property type="protein sequence ID" value="RCN40097.1"/>
    <property type="molecule type" value="Genomic_DNA"/>
</dbReference>
<dbReference type="InterPro" id="IPR015341">
    <property type="entry name" value="Glyco_hydro_38_cen"/>
</dbReference>
<dbReference type="SUPFAM" id="SSF88688">
    <property type="entry name" value="Families 57/38 glycoside transferase middle domain"/>
    <property type="match status" value="1"/>
</dbReference>
<dbReference type="GO" id="GO:0046872">
    <property type="term" value="F:metal ion binding"/>
    <property type="evidence" value="ECO:0007669"/>
    <property type="project" value="UniProtKB-KW"/>
</dbReference>
<evidence type="ECO:0000256" key="4">
    <source>
        <dbReference type="SAM" id="Coils"/>
    </source>
</evidence>
<dbReference type="OrthoDB" id="10261055at2759"/>
<evidence type="ECO:0000256" key="3">
    <source>
        <dbReference type="ARBA" id="ARBA00023157"/>
    </source>
</evidence>
<dbReference type="SMART" id="SM00872">
    <property type="entry name" value="Alpha-mann_mid"/>
    <property type="match status" value="1"/>
</dbReference>
<evidence type="ECO:0000256" key="5">
    <source>
        <dbReference type="SAM" id="Phobius"/>
    </source>
</evidence>
<keyword evidence="5" id="KW-1133">Transmembrane helix</keyword>
<comment type="cofactor">
    <cofactor evidence="1">
        <name>Zn(2+)</name>
        <dbReference type="ChEBI" id="CHEBI:29105"/>
    </cofactor>
</comment>
<proteinExistence type="predicted"/>
<dbReference type="InterPro" id="IPR011330">
    <property type="entry name" value="Glyco_hydro/deAcase_b/a-brl"/>
</dbReference>
<dbReference type="Proteomes" id="UP000252519">
    <property type="component" value="Unassembled WGS sequence"/>
</dbReference>
<evidence type="ECO:0000313" key="8">
    <source>
        <dbReference type="Proteomes" id="UP000252519"/>
    </source>
</evidence>
<dbReference type="GO" id="GO:0004559">
    <property type="term" value="F:alpha-mannosidase activity"/>
    <property type="evidence" value="ECO:0007669"/>
    <property type="project" value="InterPro"/>
</dbReference>
<keyword evidence="2" id="KW-0862">Zinc</keyword>
<dbReference type="Gene3D" id="2.70.98.30">
    <property type="entry name" value="Golgi alpha-mannosidase II, domain 4"/>
    <property type="match status" value="1"/>
</dbReference>
<dbReference type="PANTHER" id="PTHR11607">
    <property type="entry name" value="ALPHA-MANNOSIDASE"/>
    <property type="match status" value="1"/>
</dbReference>
<evidence type="ECO:0000256" key="1">
    <source>
        <dbReference type="ARBA" id="ARBA00001947"/>
    </source>
</evidence>
<organism evidence="7 8">
    <name type="scientific">Ancylostoma caninum</name>
    <name type="common">Dog hookworm</name>
    <dbReference type="NCBI Taxonomy" id="29170"/>
    <lineage>
        <taxon>Eukaryota</taxon>
        <taxon>Metazoa</taxon>
        <taxon>Ecdysozoa</taxon>
        <taxon>Nematoda</taxon>
        <taxon>Chromadorea</taxon>
        <taxon>Rhabditida</taxon>
        <taxon>Rhabditina</taxon>
        <taxon>Rhabditomorpha</taxon>
        <taxon>Strongyloidea</taxon>
        <taxon>Ancylostomatidae</taxon>
        <taxon>Ancylostomatinae</taxon>
        <taxon>Ancylostoma</taxon>
    </lineage>
</organism>
<dbReference type="InterPro" id="IPR028995">
    <property type="entry name" value="Glyco_hydro_57/38_cen_sf"/>
</dbReference>
<feature type="non-terminal residue" evidence="7">
    <location>
        <position position="715"/>
    </location>
</feature>
<dbReference type="GO" id="GO:0030246">
    <property type="term" value="F:carbohydrate binding"/>
    <property type="evidence" value="ECO:0007669"/>
    <property type="project" value="InterPro"/>
</dbReference>
<dbReference type="Pfam" id="PF01074">
    <property type="entry name" value="Glyco_hydro_38N"/>
    <property type="match status" value="1"/>
</dbReference>
<feature type="transmembrane region" description="Helical" evidence="5">
    <location>
        <begin position="7"/>
        <end position="25"/>
    </location>
</feature>
<dbReference type="InterPro" id="IPR050843">
    <property type="entry name" value="Glycosyl_Hydrlase_38"/>
</dbReference>
<dbReference type="InterPro" id="IPR013780">
    <property type="entry name" value="Glyco_hydro_b"/>
</dbReference>
<keyword evidence="7" id="KW-0378">Hydrolase</keyword>